<dbReference type="Pfam" id="PF22942">
    <property type="entry name" value="DUF7025"/>
    <property type="match status" value="1"/>
</dbReference>
<proteinExistence type="predicted"/>
<keyword evidence="4" id="KW-1185">Reference proteome</keyword>
<dbReference type="InterPro" id="IPR027417">
    <property type="entry name" value="P-loop_NTPase"/>
</dbReference>
<gene>
    <name evidence="3" type="ORF">R9X50_00378300</name>
</gene>
<dbReference type="AlphaFoldDB" id="A0AAQ3M3K5"/>
<accession>A0AAQ3M3K5</accession>
<dbReference type="GO" id="GO:0005524">
    <property type="term" value="F:ATP binding"/>
    <property type="evidence" value="ECO:0007669"/>
    <property type="project" value="InterPro"/>
</dbReference>
<dbReference type="PANTHER" id="PTHR46411">
    <property type="entry name" value="FAMILY ATPASE, PUTATIVE-RELATED"/>
    <property type="match status" value="1"/>
</dbReference>
<feature type="domain" description="ATPase AAA-type core" evidence="1">
    <location>
        <begin position="107"/>
        <end position="216"/>
    </location>
</feature>
<evidence type="ECO:0000313" key="4">
    <source>
        <dbReference type="Proteomes" id="UP001303373"/>
    </source>
</evidence>
<organism evidence="3 4">
    <name type="scientific">Acrodontium crateriforme</name>
    <dbReference type="NCBI Taxonomy" id="150365"/>
    <lineage>
        <taxon>Eukaryota</taxon>
        <taxon>Fungi</taxon>
        <taxon>Dikarya</taxon>
        <taxon>Ascomycota</taxon>
        <taxon>Pezizomycotina</taxon>
        <taxon>Dothideomycetes</taxon>
        <taxon>Dothideomycetidae</taxon>
        <taxon>Mycosphaerellales</taxon>
        <taxon>Teratosphaeriaceae</taxon>
        <taxon>Acrodontium</taxon>
    </lineage>
</organism>
<evidence type="ECO:0000313" key="3">
    <source>
        <dbReference type="EMBL" id="WPH00949.1"/>
    </source>
</evidence>
<dbReference type="SUPFAM" id="SSF52540">
    <property type="entry name" value="P-loop containing nucleoside triphosphate hydrolases"/>
    <property type="match status" value="1"/>
</dbReference>
<reference evidence="3 4" key="1">
    <citation type="submission" date="2023-11" db="EMBL/GenBank/DDBJ databases">
        <title>An acidophilic fungus is an integral part of prey digestion in a carnivorous sundew plant.</title>
        <authorList>
            <person name="Tsai I.J."/>
        </authorList>
    </citation>
    <scope>NUCLEOTIDE SEQUENCE [LARGE SCALE GENOMIC DNA]</scope>
    <source>
        <strain evidence="3">169a</strain>
    </source>
</reference>
<sequence length="296" mass="33653">MRNAKNLARHGNMTFRLLWTMYPPGCPVFGQWKGKPHCFLVNEAKYLMAEIVPTLVLDLIFLDHDGERYGWRNMATSIPAFDGRIGIPSLPAAPIHFHGDAEGFLNGKTLTAEFISEHLLLPLYSVSSTELGDTAQETESQFGQVLKLAASWNAVLLLDEAGVFLEKRVDTSGARNQNKRVAAFLRIMDYYQGILIMTTNQVVNFDDAFYSRIHLTLPFKPLDQASRRMIWSNFLRGADISASELSTFASENINRRQTKNIMEMTRRLAKDEDTPLRANHILDALMIMREDIELRE</sequence>
<protein>
    <recommendedName>
        <fullName evidence="5">ATPase AAA-type core domain-containing protein</fullName>
    </recommendedName>
</protein>
<evidence type="ECO:0008006" key="5">
    <source>
        <dbReference type="Google" id="ProtNLM"/>
    </source>
</evidence>
<dbReference type="InterPro" id="IPR003959">
    <property type="entry name" value="ATPase_AAA_core"/>
</dbReference>
<name>A0AAQ3M3K5_9PEZI</name>
<dbReference type="Pfam" id="PF00004">
    <property type="entry name" value="AAA"/>
    <property type="match status" value="1"/>
</dbReference>
<dbReference type="GO" id="GO:0016887">
    <property type="term" value="F:ATP hydrolysis activity"/>
    <property type="evidence" value="ECO:0007669"/>
    <property type="project" value="InterPro"/>
</dbReference>
<dbReference type="Gene3D" id="3.40.50.300">
    <property type="entry name" value="P-loop containing nucleotide triphosphate hydrolases"/>
    <property type="match status" value="1"/>
</dbReference>
<evidence type="ECO:0000259" key="1">
    <source>
        <dbReference type="Pfam" id="PF00004"/>
    </source>
</evidence>
<dbReference type="PANTHER" id="PTHR46411:SF3">
    <property type="entry name" value="AAA+ ATPASE DOMAIN-CONTAINING PROTEIN"/>
    <property type="match status" value="1"/>
</dbReference>
<dbReference type="InterPro" id="IPR054289">
    <property type="entry name" value="DUF7025"/>
</dbReference>
<evidence type="ECO:0000259" key="2">
    <source>
        <dbReference type="Pfam" id="PF22942"/>
    </source>
</evidence>
<dbReference type="EMBL" id="CP138584">
    <property type="protein sequence ID" value="WPH00949.1"/>
    <property type="molecule type" value="Genomic_DNA"/>
</dbReference>
<feature type="domain" description="DUF7025" evidence="2">
    <location>
        <begin position="4"/>
        <end position="98"/>
    </location>
</feature>
<dbReference type="Proteomes" id="UP001303373">
    <property type="component" value="Chromosome 5"/>
</dbReference>